<organism evidence="3 4">
    <name type="scientific">Candidatus Tenderia electrophaga</name>
    <dbReference type="NCBI Taxonomy" id="1748243"/>
    <lineage>
        <taxon>Bacteria</taxon>
        <taxon>Pseudomonadati</taxon>
        <taxon>Pseudomonadota</taxon>
        <taxon>Gammaproteobacteria</taxon>
        <taxon>Candidatus Tenderiales</taxon>
        <taxon>Candidatus Tenderiaceae</taxon>
        <taxon>Candidatus Tenderia</taxon>
    </lineage>
</organism>
<accession>A0A0S2TDX7</accession>
<name>A0A0S2TDX7_9GAMM</name>
<protein>
    <submittedName>
        <fullName evidence="3">Uncharacterized protein</fullName>
    </submittedName>
</protein>
<dbReference type="KEGG" id="tee:Tel_09405"/>
<evidence type="ECO:0000256" key="1">
    <source>
        <dbReference type="SAM" id="MobiDB-lite"/>
    </source>
</evidence>
<feature type="transmembrane region" description="Helical" evidence="2">
    <location>
        <begin position="12"/>
        <end position="30"/>
    </location>
</feature>
<dbReference type="Proteomes" id="UP000055136">
    <property type="component" value="Chromosome"/>
</dbReference>
<sequence length="355" mass="38739">MMTLFGSENQSFANPLRVFVFVIAGITLFFSPALKDSRAAFTLNFIPDDGSYDSTSNDINYSCNMSYISDFNCDSGGFGGSFDENGSHDDGTAAYQRMFTSGGKTYYHVIIGDYTQDSFYMEYMIEADSGWDRYNGDFAASASTGNNSTTSDREFNMDNPYSADSSRTGTGTGNPNRVIMRQILDDGITYNEFLKDQFDRKPLITQTVTDNDPTEGIIQEYTLDMRGKTYADNTPITENERTNRTILIGDTAANQGDYDDTYAVITPTFFREGNDTISAGAYTYSTGSGYGGSDGTYIYYQSDGVTVDNSGFQPVDKDYSVFCIQEQNVDWSGNGACTNGDGGGGGRGGGGWGGW</sequence>
<evidence type="ECO:0000256" key="2">
    <source>
        <dbReference type="SAM" id="Phobius"/>
    </source>
</evidence>
<feature type="region of interest" description="Disordered" evidence="1">
    <location>
        <begin position="142"/>
        <end position="176"/>
    </location>
</feature>
<reference evidence="3" key="1">
    <citation type="submission" date="2015-10" db="EMBL/GenBank/DDBJ databases">
        <title>Description of Candidatus Tenderia electrophaga gen. nov, sp. nov., an Uncultivated Electroautotroph from a Biocathode Enrichment.</title>
        <authorList>
            <person name="Eddie B.J."/>
            <person name="Malanoski A.P."/>
            <person name="Wang Z."/>
            <person name="Hall R.J."/>
            <person name="Oh S.D."/>
            <person name="Heiner C."/>
            <person name="Lin B."/>
            <person name="Strycharz-Glaven S.M."/>
        </authorList>
    </citation>
    <scope>NUCLEOTIDE SEQUENCE [LARGE SCALE GENOMIC DNA]</scope>
    <source>
        <strain evidence="3">NRL1</strain>
    </source>
</reference>
<dbReference type="STRING" id="1748243.Tel_09405"/>
<evidence type="ECO:0000313" key="3">
    <source>
        <dbReference type="EMBL" id="ALP53353.1"/>
    </source>
</evidence>
<keyword evidence="4" id="KW-1185">Reference proteome</keyword>
<proteinExistence type="predicted"/>
<gene>
    <name evidence="3" type="ORF">Tel_09405</name>
</gene>
<keyword evidence="2" id="KW-0472">Membrane</keyword>
<keyword evidence="2" id="KW-1133">Transmembrane helix</keyword>
<keyword evidence="2" id="KW-0812">Transmembrane</keyword>
<dbReference type="EMBL" id="CP013099">
    <property type="protein sequence ID" value="ALP53353.1"/>
    <property type="molecule type" value="Genomic_DNA"/>
</dbReference>
<evidence type="ECO:0000313" key="4">
    <source>
        <dbReference type="Proteomes" id="UP000055136"/>
    </source>
</evidence>
<feature type="compositionally biased region" description="Polar residues" evidence="1">
    <location>
        <begin position="162"/>
        <end position="175"/>
    </location>
</feature>
<dbReference type="AlphaFoldDB" id="A0A0S2TDX7"/>